<evidence type="ECO:0000256" key="5">
    <source>
        <dbReference type="ARBA" id="ARBA00022448"/>
    </source>
</evidence>
<comment type="caution">
    <text evidence="15">The sequence shown here is derived from an EMBL/GenBank/DDBJ whole genome shotgun (WGS) entry which is preliminary data.</text>
</comment>
<accession>A0AAJ0BIM8</accession>
<dbReference type="Proteomes" id="UP001239445">
    <property type="component" value="Unassembled WGS sequence"/>
</dbReference>
<dbReference type="EMBL" id="MU839829">
    <property type="protein sequence ID" value="KAK1758650.1"/>
    <property type="molecule type" value="Genomic_DNA"/>
</dbReference>
<keyword evidence="6" id="KW-0963">Cytoplasm</keyword>
<evidence type="ECO:0000256" key="1">
    <source>
        <dbReference type="ARBA" id="ARBA00004123"/>
    </source>
</evidence>
<evidence type="ECO:0000313" key="16">
    <source>
        <dbReference type="Proteomes" id="UP001239445"/>
    </source>
</evidence>
<protein>
    <recommendedName>
        <fullName evidence="4 12">Nascent polypeptide-associated complex subunit beta</fullName>
    </recommendedName>
</protein>
<dbReference type="PROSITE" id="PS51151">
    <property type="entry name" value="NAC_AB"/>
    <property type="match status" value="1"/>
</dbReference>
<name>A0AAJ0BIM8_9PEZI</name>
<reference evidence="15" key="1">
    <citation type="submission" date="2023-06" db="EMBL/GenBank/DDBJ databases">
        <title>Genome-scale phylogeny and comparative genomics of the fungal order Sordariales.</title>
        <authorList>
            <consortium name="Lawrence Berkeley National Laboratory"/>
            <person name="Hensen N."/>
            <person name="Bonometti L."/>
            <person name="Westerberg I."/>
            <person name="Brannstrom I.O."/>
            <person name="Guillou S."/>
            <person name="Cros-Aarteil S."/>
            <person name="Calhoun S."/>
            <person name="Haridas S."/>
            <person name="Kuo A."/>
            <person name="Mondo S."/>
            <person name="Pangilinan J."/>
            <person name="Riley R."/>
            <person name="Labutti K."/>
            <person name="Andreopoulos B."/>
            <person name="Lipzen A."/>
            <person name="Chen C."/>
            <person name="Yanf M."/>
            <person name="Daum C."/>
            <person name="Ng V."/>
            <person name="Clum A."/>
            <person name="Steindorff A."/>
            <person name="Ohm R."/>
            <person name="Martin F."/>
            <person name="Silar P."/>
            <person name="Natvig D."/>
            <person name="Lalanne C."/>
            <person name="Gautier V."/>
            <person name="Ament-Velasquez S.L."/>
            <person name="Kruys A."/>
            <person name="Hutchinson M.I."/>
            <person name="Powell A.J."/>
            <person name="Barry K."/>
            <person name="Miller A.N."/>
            <person name="Grigoriev I.V."/>
            <person name="Debuchy R."/>
            <person name="Gladieux P."/>
            <person name="Thoren M.H."/>
            <person name="Johannesson H."/>
        </authorList>
    </citation>
    <scope>NUCLEOTIDE SEQUENCE</scope>
    <source>
        <strain evidence="15">PSN4</strain>
    </source>
</reference>
<dbReference type="GO" id="GO:0005634">
    <property type="term" value="C:nucleus"/>
    <property type="evidence" value="ECO:0007669"/>
    <property type="project" value="UniProtKB-SubCell"/>
</dbReference>
<feature type="region of interest" description="Disordered" evidence="13">
    <location>
        <begin position="15"/>
        <end position="48"/>
    </location>
</feature>
<dbReference type="FunFam" id="2.20.70.30:FF:000003">
    <property type="entry name" value="Nascent polypeptide-associated complex subunit beta"/>
    <property type="match status" value="1"/>
</dbReference>
<evidence type="ECO:0000256" key="4">
    <source>
        <dbReference type="ARBA" id="ARBA00022192"/>
    </source>
</evidence>
<evidence type="ECO:0000256" key="2">
    <source>
        <dbReference type="ARBA" id="ARBA00004496"/>
    </source>
</evidence>
<dbReference type="PANTHER" id="PTHR10351">
    <property type="entry name" value="TRANSCRIPTION FACTOR BTF3 FAMILY MEMBER"/>
    <property type="match status" value="1"/>
</dbReference>
<keyword evidence="16" id="KW-1185">Reference proteome</keyword>
<evidence type="ECO:0000313" key="15">
    <source>
        <dbReference type="EMBL" id="KAK1758650.1"/>
    </source>
</evidence>
<dbReference type="InterPro" id="IPR002715">
    <property type="entry name" value="Nas_poly-pep-assoc_cplx_dom"/>
</dbReference>
<dbReference type="SMART" id="SM01407">
    <property type="entry name" value="NAC"/>
    <property type="match status" value="1"/>
</dbReference>
<comment type="subunit">
    <text evidence="12">Part of the nascent polypeptide-associated complex (NAC).</text>
</comment>
<feature type="region of interest" description="Disordered" evidence="13">
    <location>
        <begin position="126"/>
        <end position="155"/>
    </location>
</feature>
<keyword evidence="9 12" id="KW-0805">Transcription regulation</keyword>
<sequence>MDDVQERLKKLGASARIGWDSGKGTPRRKVKRAPARSSGDDKKLQQTLKKLNVQPIQAIEEVNMFKSDGNVIHFAAPKVHAAVPANTFAIYGNGEDKELTELVPGILNQLGPDSLASLRKLAESYQNMQKSGDKDADDDEIPDLVEGANFENKVE</sequence>
<dbReference type="InterPro" id="IPR039370">
    <property type="entry name" value="BTF3"/>
</dbReference>
<dbReference type="GO" id="GO:0015031">
    <property type="term" value="P:protein transport"/>
    <property type="evidence" value="ECO:0007669"/>
    <property type="project" value="UniProtKB-KW"/>
</dbReference>
<keyword evidence="8" id="KW-0653">Protein transport</keyword>
<proteinExistence type="inferred from homology"/>
<evidence type="ECO:0000256" key="12">
    <source>
        <dbReference type="RuleBase" id="RU361272"/>
    </source>
</evidence>
<keyword evidence="11" id="KW-0539">Nucleus</keyword>
<evidence type="ECO:0000256" key="11">
    <source>
        <dbReference type="ARBA" id="ARBA00023242"/>
    </source>
</evidence>
<dbReference type="AlphaFoldDB" id="A0AAJ0BIM8"/>
<dbReference type="Gene3D" id="2.20.70.30">
    <property type="entry name" value="Nascent polypeptide-associated complex domain"/>
    <property type="match status" value="1"/>
</dbReference>
<dbReference type="GO" id="GO:0005737">
    <property type="term" value="C:cytoplasm"/>
    <property type="evidence" value="ECO:0007669"/>
    <property type="project" value="UniProtKB-SubCell"/>
</dbReference>
<dbReference type="Pfam" id="PF01849">
    <property type="entry name" value="NAC"/>
    <property type="match status" value="1"/>
</dbReference>
<comment type="subcellular location">
    <subcellularLocation>
        <location evidence="2">Cytoplasm</location>
    </subcellularLocation>
    <subcellularLocation>
        <location evidence="1">Nucleus</location>
    </subcellularLocation>
</comment>
<dbReference type="InterPro" id="IPR038187">
    <property type="entry name" value="NAC_A/B_dom_sf"/>
</dbReference>
<feature type="domain" description="NAC-A/B" evidence="14">
    <location>
        <begin position="38"/>
        <end position="103"/>
    </location>
</feature>
<dbReference type="CDD" id="cd22055">
    <property type="entry name" value="NAC_BTF3"/>
    <property type="match status" value="1"/>
</dbReference>
<evidence type="ECO:0000256" key="8">
    <source>
        <dbReference type="ARBA" id="ARBA00022927"/>
    </source>
</evidence>
<evidence type="ECO:0000259" key="14">
    <source>
        <dbReference type="PROSITE" id="PS51151"/>
    </source>
</evidence>
<evidence type="ECO:0000256" key="10">
    <source>
        <dbReference type="ARBA" id="ARBA00023163"/>
    </source>
</evidence>
<gene>
    <name evidence="15" type="ORF">QBC47DRAFT_399546</name>
</gene>
<keyword evidence="5" id="KW-0813">Transport</keyword>
<keyword evidence="7" id="KW-0678">Repressor</keyword>
<comment type="similarity">
    <text evidence="3 12">Belongs to the NAC-beta family.</text>
</comment>
<evidence type="ECO:0000256" key="7">
    <source>
        <dbReference type="ARBA" id="ARBA00022491"/>
    </source>
</evidence>
<organism evidence="15 16">
    <name type="scientific">Echria macrotheca</name>
    <dbReference type="NCBI Taxonomy" id="438768"/>
    <lineage>
        <taxon>Eukaryota</taxon>
        <taxon>Fungi</taxon>
        <taxon>Dikarya</taxon>
        <taxon>Ascomycota</taxon>
        <taxon>Pezizomycotina</taxon>
        <taxon>Sordariomycetes</taxon>
        <taxon>Sordariomycetidae</taxon>
        <taxon>Sordariales</taxon>
        <taxon>Schizotheciaceae</taxon>
        <taxon>Echria</taxon>
    </lineage>
</organism>
<feature type="compositionally biased region" description="Basic residues" evidence="13">
    <location>
        <begin position="25"/>
        <end position="34"/>
    </location>
</feature>
<evidence type="ECO:0000256" key="9">
    <source>
        <dbReference type="ARBA" id="ARBA00023015"/>
    </source>
</evidence>
<evidence type="ECO:0000256" key="13">
    <source>
        <dbReference type="SAM" id="MobiDB-lite"/>
    </source>
</evidence>
<evidence type="ECO:0000256" key="6">
    <source>
        <dbReference type="ARBA" id="ARBA00022490"/>
    </source>
</evidence>
<keyword evidence="10 12" id="KW-0804">Transcription</keyword>
<evidence type="ECO:0000256" key="3">
    <source>
        <dbReference type="ARBA" id="ARBA00005296"/>
    </source>
</evidence>